<feature type="compositionally biased region" description="Pro residues" evidence="9">
    <location>
        <begin position="97"/>
        <end position="116"/>
    </location>
</feature>
<evidence type="ECO:0000256" key="5">
    <source>
        <dbReference type="ARBA" id="ARBA00022968"/>
    </source>
</evidence>
<evidence type="ECO:0000256" key="6">
    <source>
        <dbReference type="ARBA" id="ARBA00022989"/>
    </source>
</evidence>
<sequence length="545" mass="61458">MKGVRSNREAALRASLKVTESSRHGGKAASSPLIFRLLSCRSMMCLFFLSGLFIFYVFAIAASPFSSCPGNPIRDSDAEEPEALIHISTSNLSSSPPVSPPPAPRFPPPPPSPPPRTLQAVEVEPTGLQHIVFGIAASANFWGKRKEYIKLWWRPRRMRGYVWLDRPVRESRSSAAALPTIKISADTSKFPYTHKHGSRSALRISRIVSETVRLSLTNVRWFVMCDDDTVFIADNLIRVLNKFDHRQPYYIGSQSESHLQNIIFSYTMAYGGGDSPLAAPRCLPCPDAGPMHPPLPRALWQRRPHQACMAELGVPLTHHPGFHQFDVYGNLLGLLAAHPIAPLLTLHHLDVVETIFPDSRTQAAAIRRIFDGPVRLDSSAVMQQSICYDAERHWTVSVSWGFVVQVVRGIMSPREMERPARTFLNWYRRADYTAYAFNTRPVARNPCQKPFLYYLSSSSLDKSNRTTVTRYNRYKESRSPICRWKLADPSALVDEVVVYKKPDPSLWDRAPRRNCCRVLQSLKVGKKTMAVEVGVCREDEITEAL</sequence>
<dbReference type="GO" id="GO:0016020">
    <property type="term" value="C:membrane"/>
    <property type="evidence" value="ECO:0007669"/>
    <property type="project" value="UniProtKB-SubCell"/>
</dbReference>
<name>A0A835VJJ8_VANPL</name>
<organism evidence="12 13">
    <name type="scientific">Vanilla planifolia</name>
    <name type="common">Vanilla</name>
    <dbReference type="NCBI Taxonomy" id="51239"/>
    <lineage>
        <taxon>Eukaryota</taxon>
        <taxon>Viridiplantae</taxon>
        <taxon>Streptophyta</taxon>
        <taxon>Embryophyta</taxon>
        <taxon>Tracheophyta</taxon>
        <taxon>Spermatophyta</taxon>
        <taxon>Magnoliopsida</taxon>
        <taxon>Liliopsida</taxon>
        <taxon>Asparagales</taxon>
        <taxon>Orchidaceae</taxon>
        <taxon>Vanilloideae</taxon>
        <taxon>Vanilleae</taxon>
        <taxon>Vanilla</taxon>
    </lineage>
</organism>
<comment type="subcellular location">
    <subcellularLocation>
        <location evidence="8">Endomembrane system</location>
        <topology evidence="8">Single-pass membrane protein</topology>
    </subcellularLocation>
    <subcellularLocation>
        <location evidence="1">Membrane</location>
        <topology evidence="1">Single-pass type II membrane protein</topology>
    </subcellularLocation>
</comment>
<feature type="domain" description="Fringe-like glycosyltransferase" evidence="11">
    <location>
        <begin position="125"/>
        <end position="263"/>
    </location>
</feature>
<dbReference type="Proteomes" id="UP000639772">
    <property type="component" value="Chromosome 1"/>
</dbReference>
<dbReference type="AlphaFoldDB" id="A0A835VJJ8"/>
<evidence type="ECO:0000313" key="12">
    <source>
        <dbReference type="EMBL" id="KAG0503019.1"/>
    </source>
</evidence>
<evidence type="ECO:0000256" key="7">
    <source>
        <dbReference type="ARBA" id="ARBA00023136"/>
    </source>
</evidence>
<gene>
    <name evidence="12" type="ORF">HPP92_003091</name>
</gene>
<evidence type="ECO:0000313" key="13">
    <source>
        <dbReference type="Proteomes" id="UP000639772"/>
    </source>
</evidence>
<reference evidence="12 13" key="1">
    <citation type="journal article" date="2020" name="Nat. Food">
        <title>A phased Vanilla planifolia genome enables genetic improvement of flavour and production.</title>
        <authorList>
            <person name="Hasing T."/>
            <person name="Tang H."/>
            <person name="Brym M."/>
            <person name="Khazi F."/>
            <person name="Huang T."/>
            <person name="Chambers A.H."/>
        </authorList>
    </citation>
    <scope>NUCLEOTIDE SEQUENCE [LARGE SCALE GENOMIC DNA]</scope>
    <source>
        <tissue evidence="12">Leaf</tissue>
    </source>
</reference>
<feature type="region of interest" description="Disordered" evidence="9">
    <location>
        <begin position="90"/>
        <end position="117"/>
    </location>
</feature>
<proteinExistence type="predicted"/>
<keyword evidence="4 10" id="KW-0812">Transmembrane</keyword>
<keyword evidence="7 10" id="KW-0472">Membrane</keyword>
<dbReference type="FunFam" id="3.90.550.50:FF:000006">
    <property type="entry name" value="Fringe-related protein-like"/>
    <property type="match status" value="1"/>
</dbReference>
<dbReference type="EMBL" id="JADCNM010000001">
    <property type="protein sequence ID" value="KAG0503019.1"/>
    <property type="molecule type" value="Genomic_DNA"/>
</dbReference>
<dbReference type="InterPro" id="IPR006740">
    <property type="entry name" value="DUF604"/>
</dbReference>
<keyword evidence="3" id="KW-0808">Transferase</keyword>
<dbReference type="GO" id="GO:0012505">
    <property type="term" value="C:endomembrane system"/>
    <property type="evidence" value="ECO:0007669"/>
    <property type="project" value="UniProtKB-SubCell"/>
</dbReference>
<feature type="transmembrane region" description="Helical" evidence="10">
    <location>
        <begin position="45"/>
        <end position="65"/>
    </location>
</feature>
<keyword evidence="2" id="KW-0328">Glycosyltransferase</keyword>
<dbReference type="Pfam" id="PF02434">
    <property type="entry name" value="Fringe"/>
    <property type="match status" value="1"/>
</dbReference>
<keyword evidence="5" id="KW-0735">Signal-anchor</keyword>
<dbReference type="GO" id="GO:0016757">
    <property type="term" value="F:glycosyltransferase activity"/>
    <property type="evidence" value="ECO:0007669"/>
    <property type="project" value="UniProtKB-KW"/>
</dbReference>
<evidence type="ECO:0000256" key="1">
    <source>
        <dbReference type="ARBA" id="ARBA00004606"/>
    </source>
</evidence>
<comment type="caution">
    <text evidence="12">The sequence shown here is derived from an EMBL/GenBank/DDBJ whole genome shotgun (WGS) entry which is preliminary data.</text>
</comment>
<dbReference type="InterPro" id="IPR003378">
    <property type="entry name" value="Fringe-like_glycosylTrfase"/>
</dbReference>
<dbReference type="PANTHER" id="PTHR10811">
    <property type="entry name" value="FRINGE-RELATED"/>
    <property type="match status" value="1"/>
</dbReference>
<evidence type="ECO:0000256" key="9">
    <source>
        <dbReference type="SAM" id="MobiDB-lite"/>
    </source>
</evidence>
<evidence type="ECO:0000256" key="2">
    <source>
        <dbReference type="ARBA" id="ARBA00022676"/>
    </source>
</evidence>
<evidence type="ECO:0000259" key="11">
    <source>
        <dbReference type="Pfam" id="PF02434"/>
    </source>
</evidence>
<evidence type="ECO:0000256" key="10">
    <source>
        <dbReference type="SAM" id="Phobius"/>
    </source>
</evidence>
<evidence type="ECO:0000256" key="3">
    <source>
        <dbReference type="ARBA" id="ARBA00022679"/>
    </source>
</evidence>
<dbReference type="OrthoDB" id="421979at2759"/>
<dbReference type="Gene3D" id="3.90.550.50">
    <property type="match status" value="1"/>
</dbReference>
<dbReference type="Pfam" id="PF04646">
    <property type="entry name" value="DUF604"/>
    <property type="match status" value="1"/>
</dbReference>
<evidence type="ECO:0000256" key="8">
    <source>
        <dbReference type="ARBA" id="ARBA00037847"/>
    </source>
</evidence>
<protein>
    <recommendedName>
        <fullName evidence="11">Fringe-like glycosyltransferase domain-containing protein</fullName>
    </recommendedName>
</protein>
<evidence type="ECO:0000256" key="4">
    <source>
        <dbReference type="ARBA" id="ARBA00022692"/>
    </source>
</evidence>
<accession>A0A835VJJ8</accession>
<keyword evidence="6 10" id="KW-1133">Transmembrane helix</keyword>